<evidence type="ECO:0000256" key="1">
    <source>
        <dbReference type="SAM" id="MobiDB-lite"/>
    </source>
</evidence>
<keyword evidence="3" id="KW-1185">Reference proteome</keyword>
<reference evidence="4" key="1">
    <citation type="submission" date="2016-06" db="UniProtKB">
        <authorList>
            <consortium name="WormBaseParasite"/>
        </authorList>
    </citation>
    <scope>IDENTIFICATION</scope>
</reference>
<evidence type="ECO:0000313" key="4">
    <source>
        <dbReference type="WBParaSite" id="GPUH_0000535801-mRNA-1"/>
    </source>
</evidence>
<dbReference type="AlphaFoldDB" id="A0A183D9G0"/>
<organism evidence="4">
    <name type="scientific">Gongylonema pulchrum</name>
    <dbReference type="NCBI Taxonomy" id="637853"/>
    <lineage>
        <taxon>Eukaryota</taxon>
        <taxon>Metazoa</taxon>
        <taxon>Ecdysozoa</taxon>
        <taxon>Nematoda</taxon>
        <taxon>Chromadorea</taxon>
        <taxon>Rhabditida</taxon>
        <taxon>Spirurina</taxon>
        <taxon>Spiruromorpha</taxon>
        <taxon>Spiruroidea</taxon>
        <taxon>Gongylonematidae</taxon>
        <taxon>Gongylonema</taxon>
    </lineage>
</organism>
<dbReference type="Proteomes" id="UP000271098">
    <property type="component" value="Unassembled WGS sequence"/>
</dbReference>
<feature type="region of interest" description="Disordered" evidence="1">
    <location>
        <begin position="86"/>
        <end position="113"/>
    </location>
</feature>
<dbReference type="EMBL" id="UYRT01011221">
    <property type="protein sequence ID" value="VDK50354.1"/>
    <property type="molecule type" value="Genomic_DNA"/>
</dbReference>
<accession>A0A183D9G0</accession>
<name>A0A183D9G0_9BILA</name>
<reference evidence="2 3" key="2">
    <citation type="submission" date="2018-11" db="EMBL/GenBank/DDBJ databases">
        <authorList>
            <consortium name="Pathogen Informatics"/>
        </authorList>
    </citation>
    <scope>NUCLEOTIDE SEQUENCE [LARGE SCALE GENOMIC DNA]</scope>
</reference>
<gene>
    <name evidence="2" type="ORF">GPUH_LOCUS5351</name>
</gene>
<evidence type="ECO:0000313" key="3">
    <source>
        <dbReference type="Proteomes" id="UP000271098"/>
    </source>
</evidence>
<feature type="compositionally biased region" description="Basic and acidic residues" evidence="1">
    <location>
        <begin position="91"/>
        <end position="101"/>
    </location>
</feature>
<protein>
    <submittedName>
        <fullName evidence="4">Secreted protein</fullName>
    </submittedName>
</protein>
<proteinExistence type="predicted"/>
<evidence type="ECO:0000313" key="2">
    <source>
        <dbReference type="EMBL" id="VDK50354.1"/>
    </source>
</evidence>
<sequence>MIEIARTAVVPRLAVLARVAVTSQVIVALHIVVTPRIVVAPRTIPEPRISAEPRTVLDRLLEPSVSLPLVPHKFVVSSNASTSQRAMWHASPDKKVTDADFGRTVPVEDSSEM</sequence>
<dbReference type="WBParaSite" id="GPUH_0000535801-mRNA-1">
    <property type="protein sequence ID" value="GPUH_0000535801-mRNA-1"/>
    <property type="gene ID" value="GPUH_0000535801"/>
</dbReference>